<gene>
    <name evidence="3" type="ORF">RchiOBHm_Chr2g0141381</name>
</gene>
<keyword evidence="1" id="KW-0067">ATP-binding</keyword>
<organism evidence="3 4">
    <name type="scientific">Rosa chinensis</name>
    <name type="common">China rose</name>
    <dbReference type="NCBI Taxonomy" id="74649"/>
    <lineage>
        <taxon>Eukaryota</taxon>
        <taxon>Viridiplantae</taxon>
        <taxon>Streptophyta</taxon>
        <taxon>Embryophyta</taxon>
        <taxon>Tracheophyta</taxon>
        <taxon>Spermatophyta</taxon>
        <taxon>Magnoliopsida</taxon>
        <taxon>eudicotyledons</taxon>
        <taxon>Gunneridae</taxon>
        <taxon>Pentapetalae</taxon>
        <taxon>rosids</taxon>
        <taxon>fabids</taxon>
        <taxon>Rosales</taxon>
        <taxon>Rosaceae</taxon>
        <taxon>Rosoideae</taxon>
        <taxon>Rosoideae incertae sedis</taxon>
        <taxon>Rosa</taxon>
    </lineage>
</organism>
<dbReference type="PANTHER" id="PTHR45631:SF202">
    <property type="entry name" value="SENESCENCE-INDUCED RECEPTOR-LIKE SERINE_THREONINE-PROTEIN KINASE"/>
    <property type="match status" value="1"/>
</dbReference>
<keyword evidence="3" id="KW-0418">Kinase</keyword>
<dbReference type="Proteomes" id="UP000238479">
    <property type="component" value="Chromosome 2"/>
</dbReference>
<dbReference type="InterPro" id="IPR000719">
    <property type="entry name" value="Prot_kinase_dom"/>
</dbReference>
<dbReference type="AlphaFoldDB" id="A0A2P6RXJ8"/>
<sequence>MMILVATINSKPNPGSVELEQKNRKFTYSEILTITNNRERVLGKGGFGTVYHGYIDDKTQVAVKLLSPSSSQGLQQFHAEASF</sequence>
<evidence type="ECO:0000313" key="4">
    <source>
        <dbReference type="Proteomes" id="UP000238479"/>
    </source>
</evidence>
<dbReference type="PANTHER" id="PTHR45631">
    <property type="entry name" value="OS07G0107800 PROTEIN-RELATED"/>
    <property type="match status" value="1"/>
</dbReference>
<dbReference type="SUPFAM" id="SSF56112">
    <property type="entry name" value="Protein kinase-like (PK-like)"/>
    <property type="match status" value="1"/>
</dbReference>
<evidence type="ECO:0000259" key="2">
    <source>
        <dbReference type="PROSITE" id="PS50011"/>
    </source>
</evidence>
<evidence type="ECO:0000313" key="3">
    <source>
        <dbReference type="EMBL" id="PRQ51168.1"/>
    </source>
</evidence>
<dbReference type="OMA" id="VQRMSNN"/>
<dbReference type="InterPro" id="IPR017441">
    <property type="entry name" value="Protein_kinase_ATP_BS"/>
</dbReference>
<keyword evidence="4" id="KW-1185">Reference proteome</keyword>
<dbReference type="InterPro" id="IPR001245">
    <property type="entry name" value="Ser-Thr/Tyr_kinase_cat_dom"/>
</dbReference>
<comment type="caution">
    <text evidence="3">The sequence shown here is derived from an EMBL/GenBank/DDBJ whole genome shotgun (WGS) entry which is preliminary data.</text>
</comment>
<keyword evidence="1" id="KW-0547">Nucleotide-binding</keyword>
<proteinExistence type="predicted"/>
<accession>A0A2P6RXJ8</accession>
<dbReference type="Gramene" id="PRQ51168">
    <property type="protein sequence ID" value="PRQ51168"/>
    <property type="gene ID" value="RchiOBHm_Chr2g0141381"/>
</dbReference>
<protein>
    <submittedName>
        <fullName evidence="3">Putative transferase, protein kinase RLK-Pelle-LRR-I-1 family</fullName>
        <ecNumber evidence="3">2.7.-.-</ecNumber>
    </submittedName>
</protein>
<evidence type="ECO:0000256" key="1">
    <source>
        <dbReference type="PROSITE-ProRule" id="PRU10141"/>
    </source>
</evidence>
<dbReference type="EMBL" id="PDCK01000040">
    <property type="protein sequence ID" value="PRQ51168.1"/>
    <property type="molecule type" value="Genomic_DNA"/>
</dbReference>
<dbReference type="PROSITE" id="PS00107">
    <property type="entry name" value="PROTEIN_KINASE_ATP"/>
    <property type="match status" value="1"/>
</dbReference>
<dbReference type="STRING" id="74649.A0A2P6RXJ8"/>
<dbReference type="Gene3D" id="3.30.200.20">
    <property type="entry name" value="Phosphorylase Kinase, domain 1"/>
    <property type="match status" value="1"/>
</dbReference>
<reference evidence="3 4" key="1">
    <citation type="journal article" date="2018" name="Nat. Genet.">
        <title>The Rosa genome provides new insights in the design of modern roses.</title>
        <authorList>
            <person name="Bendahmane M."/>
        </authorList>
    </citation>
    <scope>NUCLEOTIDE SEQUENCE [LARGE SCALE GENOMIC DNA]</scope>
    <source>
        <strain evidence="4">cv. Old Blush</strain>
    </source>
</reference>
<feature type="domain" description="Protein kinase" evidence="2">
    <location>
        <begin position="36"/>
        <end position="83"/>
    </location>
</feature>
<keyword evidence="3" id="KW-0808">Transferase</keyword>
<dbReference type="Pfam" id="PF07714">
    <property type="entry name" value="PK_Tyr_Ser-Thr"/>
    <property type="match status" value="1"/>
</dbReference>
<dbReference type="GO" id="GO:0004672">
    <property type="term" value="F:protein kinase activity"/>
    <property type="evidence" value="ECO:0007669"/>
    <property type="project" value="InterPro"/>
</dbReference>
<dbReference type="InterPro" id="IPR011009">
    <property type="entry name" value="Kinase-like_dom_sf"/>
</dbReference>
<dbReference type="GO" id="GO:0005524">
    <property type="term" value="F:ATP binding"/>
    <property type="evidence" value="ECO:0007669"/>
    <property type="project" value="UniProtKB-UniRule"/>
</dbReference>
<feature type="binding site" evidence="1">
    <location>
        <position position="64"/>
    </location>
    <ligand>
        <name>ATP</name>
        <dbReference type="ChEBI" id="CHEBI:30616"/>
    </ligand>
</feature>
<name>A0A2P6RXJ8_ROSCH</name>
<dbReference type="PROSITE" id="PS50011">
    <property type="entry name" value="PROTEIN_KINASE_DOM"/>
    <property type="match status" value="1"/>
</dbReference>
<dbReference type="EC" id="2.7.-.-" evidence="3"/>